<dbReference type="EMBL" id="FNAI01000003">
    <property type="protein sequence ID" value="SDD94981.1"/>
    <property type="molecule type" value="Genomic_DNA"/>
</dbReference>
<dbReference type="Pfam" id="PF02469">
    <property type="entry name" value="Fasciclin"/>
    <property type="match status" value="1"/>
</dbReference>
<dbReference type="Gene3D" id="2.30.180.10">
    <property type="entry name" value="FAS1 domain"/>
    <property type="match status" value="1"/>
</dbReference>
<dbReference type="GO" id="GO:0007155">
    <property type="term" value="P:cell adhesion"/>
    <property type="evidence" value="ECO:0007669"/>
    <property type="project" value="TreeGrafter"/>
</dbReference>
<feature type="chain" id="PRO_5011643449" evidence="1">
    <location>
        <begin position="20"/>
        <end position="198"/>
    </location>
</feature>
<dbReference type="Proteomes" id="UP000199072">
    <property type="component" value="Unassembled WGS sequence"/>
</dbReference>
<evidence type="ECO:0000313" key="4">
    <source>
        <dbReference type="Proteomes" id="UP000199072"/>
    </source>
</evidence>
<dbReference type="SMART" id="SM00554">
    <property type="entry name" value="FAS1"/>
    <property type="match status" value="1"/>
</dbReference>
<name>A0A1G6YXE0_9SPHI</name>
<reference evidence="3 4" key="1">
    <citation type="submission" date="2016-10" db="EMBL/GenBank/DDBJ databases">
        <authorList>
            <person name="de Groot N.N."/>
        </authorList>
    </citation>
    <scope>NUCLEOTIDE SEQUENCE [LARGE SCALE GENOMIC DNA]</scope>
    <source>
        <strain evidence="3 4">47C3B</strain>
    </source>
</reference>
<dbReference type="STRING" id="1391627.SAMN05216464_103132"/>
<dbReference type="OrthoDB" id="9800666at2"/>
<dbReference type="RefSeq" id="WP_091147854.1">
    <property type="nucleotide sequence ID" value="NZ_FNAI01000003.1"/>
</dbReference>
<protein>
    <submittedName>
        <fullName evidence="3">Uncaracterized surface protein containing fasciclin (FAS1) repeats</fullName>
    </submittedName>
</protein>
<evidence type="ECO:0000256" key="1">
    <source>
        <dbReference type="SAM" id="SignalP"/>
    </source>
</evidence>
<evidence type="ECO:0000313" key="3">
    <source>
        <dbReference type="EMBL" id="SDD94981.1"/>
    </source>
</evidence>
<dbReference type="GO" id="GO:0031012">
    <property type="term" value="C:extracellular matrix"/>
    <property type="evidence" value="ECO:0007669"/>
    <property type="project" value="TreeGrafter"/>
</dbReference>
<organism evidence="3 4">
    <name type="scientific">Mucilaginibacter pineti</name>
    <dbReference type="NCBI Taxonomy" id="1391627"/>
    <lineage>
        <taxon>Bacteria</taxon>
        <taxon>Pseudomonadati</taxon>
        <taxon>Bacteroidota</taxon>
        <taxon>Sphingobacteriia</taxon>
        <taxon>Sphingobacteriales</taxon>
        <taxon>Sphingobacteriaceae</taxon>
        <taxon>Mucilaginibacter</taxon>
    </lineage>
</organism>
<dbReference type="InterPro" id="IPR036378">
    <property type="entry name" value="FAS1_dom_sf"/>
</dbReference>
<dbReference type="PROSITE" id="PS50213">
    <property type="entry name" value="FAS1"/>
    <property type="match status" value="1"/>
</dbReference>
<dbReference type="InterPro" id="IPR000782">
    <property type="entry name" value="FAS1_domain"/>
</dbReference>
<keyword evidence="4" id="KW-1185">Reference proteome</keyword>
<dbReference type="PANTHER" id="PTHR10900:SF120">
    <property type="entry name" value="MUCIN-5AC-RELATED"/>
    <property type="match status" value="1"/>
</dbReference>
<gene>
    <name evidence="3" type="ORF">SAMN05216464_103132</name>
</gene>
<dbReference type="AlphaFoldDB" id="A0A1G6YXE0"/>
<keyword evidence="1" id="KW-0732">Signal</keyword>
<accession>A0A1G6YXE0</accession>
<feature type="signal peptide" evidence="1">
    <location>
        <begin position="1"/>
        <end position="19"/>
    </location>
</feature>
<evidence type="ECO:0000259" key="2">
    <source>
        <dbReference type="PROSITE" id="PS50213"/>
    </source>
</evidence>
<dbReference type="GO" id="GO:0050839">
    <property type="term" value="F:cell adhesion molecule binding"/>
    <property type="evidence" value="ECO:0007669"/>
    <property type="project" value="TreeGrafter"/>
</dbReference>
<dbReference type="GO" id="GO:0030198">
    <property type="term" value="P:extracellular matrix organization"/>
    <property type="evidence" value="ECO:0007669"/>
    <property type="project" value="TreeGrafter"/>
</dbReference>
<proteinExistence type="predicted"/>
<feature type="domain" description="FAS1" evidence="2">
    <location>
        <begin position="46"/>
        <end position="191"/>
    </location>
</feature>
<dbReference type="SUPFAM" id="SSF82153">
    <property type="entry name" value="FAS1 domain"/>
    <property type="match status" value="1"/>
</dbReference>
<sequence>MKKLLLLAPILLYATTLFAQSTGTSVSSPKNIGPMTVAVGDSMRKTNDIIQNIALTKDLSVFYSFIKATNFAETYKSKGPITIFVPVNEAFAILPASKIDSLNKPAHFWELTGLIANHAIAGSLTARDIEKQINGHKGLATFITLAGSKLTAKIDANRNIVLIDETGGESILDRFDIKQSNGMLHVVNHVLVPKVRVI</sequence>
<dbReference type="InterPro" id="IPR050904">
    <property type="entry name" value="Adhesion/Biosynth-related"/>
</dbReference>
<dbReference type="PANTHER" id="PTHR10900">
    <property type="entry name" value="PERIOSTIN-RELATED"/>
    <property type="match status" value="1"/>
</dbReference>
<dbReference type="GO" id="GO:0005615">
    <property type="term" value="C:extracellular space"/>
    <property type="evidence" value="ECO:0007669"/>
    <property type="project" value="TreeGrafter"/>
</dbReference>